<dbReference type="InterPro" id="IPR036318">
    <property type="entry name" value="FAD-bd_PCMH-like_sf"/>
</dbReference>
<evidence type="ECO:0000259" key="1">
    <source>
        <dbReference type="PROSITE" id="PS51387"/>
    </source>
</evidence>
<dbReference type="InterPro" id="IPR016166">
    <property type="entry name" value="FAD-bd_PCMH"/>
</dbReference>
<dbReference type="Pfam" id="PF03450">
    <property type="entry name" value="CO_deh_flav_C"/>
    <property type="match status" value="1"/>
</dbReference>
<organism evidence="2">
    <name type="scientific">bioreactor metagenome</name>
    <dbReference type="NCBI Taxonomy" id="1076179"/>
    <lineage>
        <taxon>unclassified sequences</taxon>
        <taxon>metagenomes</taxon>
        <taxon>ecological metagenomes</taxon>
    </lineage>
</organism>
<sequence>MKIKEYLKPVSLQEAYNLVKNEQAVVIGGGAFIRLGDREIQKALDLSNLNLSFIEEKGDEIEVGAMTTLREIECSKILKTAFDGMLSDAVSEIVGVQIRNIATIGGSICGRYGFSDVITPLMVLDTYLEFYNLGRVPLEDFLESKSKIDDILVKIVIKKDGKRGKFLSIRNTTIDFSILNVAVSKKDNEFKIAVGARPLMAKLSIEAMEFISKVELSEENAKKAGELAAKHLSFGEDLRASAIYRKELCKALVKRGIMGVI</sequence>
<dbReference type="SUPFAM" id="SSF55447">
    <property type="entry name" value="CO dehydrogenase flavoprotein C-terminal domain-like"/>
    <property type="match status" value="1"/>
</dbReference>
<dbReference type="PANTHER" id="PTHR42659:SF9">
    <property type="entry name" value="XANTHINE DEHYDROGENASE FAD-BINDING SUBUNIT XDHB-RELATED"/>
    <property type="match status" value="1"/>
</dbReference>
<evidence type="ECO:0000313" key="2">
    <source>
        <dbReference type="EMBL" id="MPM97823.1"/>
    </source>
</evidence>
<dbReference type="EMBL" id="VSSQ01044040">
    <property type="protein sequence ID" value="MPM97823.1"/>
    <property type="molecule type" value="Genomic_DNA"/>
</dbReference>
<dbReference type="GO" id="GO:0016491">
    <property type="term" value="F:oxidoreductase activity"/>
    <property type="evidence" value="ECO:0007669"/>
    <property type="project" value="InterPro"/>
</dbReference>
<dbReference type="InterPro" id="IPR002346">
    <property type="entry name" value="Mopterin_DH_FAD-bd"/>
</dbReference>
<protein>
    <recommendedName>
        <fullName evidence="1">FAD-binding PCMH-type domain-containing protein</fullName>
    </recommendedName>
</protein>
<dbReference type="InterPro" id="IPR005107">
    <property type="entry name" value="CO_DH_flav_C"/>
</dbReference>
<dbReference type="PANTHER" id="PTHR42659">
    <property type="entry name" value="XANTHINE DEHYDROGENASE SUBUNIT C-RELATED"/>
    <property type="match status" value="1"/>
</dbReference>
<proteinExistence type="predicted"/>
<dbReference type="Pfam" id="PF00941">
    <property type="entry name" value="FAD_binding_5"/>
    <property type="match status" value="1"/>
</dbReference>
<dbReference type="PROSITE" id="PS51387">
    <property type="entry name" value="FAD_PCMH"/>
    <property type="match status" value="1"/>
</dbReference>
<accession>A0A645EAI0</accession>
<reference evidence="2" key="1">
    <citation type="submission" date="2019-08" db="EMBL/GenBank/DDBJ databases">
        <authorList>
            <person name="Kucharzyk K."/>
            <person name="Murdoch R.W."/>
            <person name="Higgins S."/>
            <person name="Loffler F."/>
        </authorList>
    </citation>
    <scope>NUCLEOTIDE SEQUENCE</scope>
</reference>
<dbReference type="InterPro" id="IPR036683">
    <property type="entry name" value="CO_DH_flav_C_dom_sf"/>
</dbReference>
<dbReference type="AlphaFoldDB" id="A0A645EAI0"/>
<gene>
    <name evidence="2" type="ORF">SDC9_145003</name>
</gene>
<comment type="caution">
    <text evidence="2">The sequence shown here is derived from an EMBL/GenBank/DDBJ whole genome shotgun (WGS) entry which is preliminary data.</text>
</comment>
<name>A0A645EAI0_9ZZZZ</name>
<dbReference type="InterPro" id="IPR016169">
    <property type="entry name" value="FAD-bd_PCMH_sub2"/>
</dbReference>
<dbReference type="Gene3D" id="3.30.465.10">
    <property type="match status" value="1"/>
</dbReference>
<dbReference type="Gene3D" id="3.30.390.50">
    <property type="entry name" value="CO dehydrogenase flavoprotein, C-terminal domain"/>
    <property type="match status" value="1"/>
</dbReference>
<dbReference type="SMART" id="SM01092">
    <property type="entry name" value="CO_deh_flav_C"/>
    <property type="match status" value="1"/>
</dbReference>
<feature type="domain" description="FAD-binding PCMH-type" evidence="1">
    <location>
        <begin position="1"/>
        <end position="162"/>
    </location>
</feature>
<dbReference type="SUPFAM" id="SSF56176">
    <property type="entry name" value="FAD-binding/transporter-associated domain-like"/>
    <property type="match status" value="1"/>
</dbReference>
<dbReference type="InterPro" id="IPR051312">
    <property type="entry name" value="Diverse_Substr_Oxidored"/>
</dbReference>
<dbReference type="GO" id="GO:0071949">
    <property type="term" value="F:FAD binding"/>
    <property type="evidence" value="ECO:0007669"/>
    <property type="project" value="InterPro"/>
</dbReference>